<dbReference type="EMBL" id="QGEG01000002">
    <property type="protein sequence ID" value="PWL38945.1"/>
    <property type="molecule type" value="Genomic_DNA"/>
</dbReference>
<name>A0A316L1S6_9FLAO</name>
<gene>
    <name evidence="1" type="ORF">DKG77_12005</name>
</gene>
<protein>
    <submittedName>
        <fullName evidence="1">Uncharacterized protein</fullName>
    </submittedName>
</protein>
<reference evidence="1 2" key="1">
    <citation type="submission" date="2018-05" db="EMBL/GenBank/DDBJ databases">
        <title>Complete genome sequence of Flagellimonas aquimarina ECD12 isolated from seaweed Ecklonia cava.</title>
        <authorList>
            <person name="Choi S."/>
            <person name="Seong C."/>
        </authorList>
    </citation>
    <scope>NUCLEOTIDE SEQUENCE [LARGE SCALE GENOMIC DNA]</scope>
    <source>
        <strain evidence="1 2">ECD12</strain>
    </source>
</reference>
<evidence type="ECO:0000313" key="1">
    <source>
        <dbReference type="EMBL" id="PWL38945.1"/>
    </source>
</evidence>
<dbReference type="Proteomes" id="UP000245762">
    <property type="component" value="Unassembled WGS sequence"/>
</dbReference>
<dbReference type="RefSeq" id="WP_109663275.1">
    <property type="nucleotide sequence ID" value="NZ_QGEG01000002.1"/>
</dbReference>
<organism evidence="1 2">
    <name type="scientific">Flagellimonas aquimarina</name>
    <dbReference type="NCBI Taxonomy" id="2201895"/>
    <lineage>
        <taxon>Bacteria</taxon>
        <taxon>Pseudomonadati</taxon>
        <taxon>Bacteroidota</taxon>
        <taxon>Flavobacteriia</taxon>
        <taxon>Flavobacteriales</taxon>
        <taxon>Flavobacteriaceae</taxon>
        <taxon>Flagellimonas</taxon>
    </lineage>
</organism>
<dbReference type="AlphaFoldDB" id="A0A316L1S6"/>
<comment type="caution">
    <text evidence="1">The sequence shown here is derived from an EMBL/GenBank/DDBJ whole genome shotgun (WGS) entry which is preliminary data.</text>
</comment>
<keyword evidence="2" id="KW-1185">Reference proteome</keyword>
<accession>A0A316L1S6</accession>
<dbReference type="OrthoDB" id="1495065at2"/>
<evidence type="ECO:0000313" key="2">
    <source>
        <dbReference type="Proteomes" id="UP000245762"/>
    </source>
</evidence>
<sequence>MKKCFNCGKNGADLYGYIICDTCKTKLRLFTPETIEKYNSKDSEGFRKEIQRRLDYLDKEYVKKRIKLLHIQDQLKSF</sequence>
<proteinExistence type="predicted"/>